<organism evidence="16 17">
    <name type="scientific">Lucilia cuprina</name>
    <name type="common">Green bottle fly</name>
    <name type="synonym">Australian sheep blowfly</name>
    <dbReference type="NCBI Taxonomy" id="7375"/>
    <lineage>
        <taxon>Eukaryota</taxon>
        <taxon>Metazoa</taxon>
        <taxon>Ecdysozoa</taxon>
        <taxon>Arthropoda</taxon>
        <taxon>Hexapoda</taxon>
        <taxon>Insecta</taxon>
        <taxon>Pterygota</taxon>
        <taxon>Neoptera</taxon>
        <taxon>Endopterygota</taxon>
        <taxon>Diptera</taxon>
        <taxon>Brachycera</taxon>
        <taxon>Muscomorpha</taxon>
        <taxon>Oestroidea</taxon>
        <taxon>Calliphoridae</taxon>
        <taxon>Luciliinae</taxon>
        <taxon>Lucilia</taxon>
    </lineage>
</organism>
<keyword evidence="7" id="KW-0256">Endoplasmic reticulum</keyword>
<dbReference type="InterPro" id="IPR036396">
    <property type="entry name" value="Cyt_P450_sf"/>
</dbReference>
<dbReference type="InterPro" id="IPR001128">
    <property type="entry name" value="Cyt_P450"/>
</dbReference>
<evidence type="ECO:0000256" key="4">
    <source>
        <dbReference type="ARBA" id="ARBA00010617"/>
    </source>
</evidence>
<evidence type="ECO:0000256" key="3">
    <source>
        <dbReference type="ARBA" id="ARBA00004406"/>
    </source>
</evidence>
<evidence type="ECO:0000256" key="10">
    <source>
        <dbReference type="ARBA" id="ARBA00023004"/>
    </source>
</evidence>
<keyword evidence="15" id="KW-0812">Transmembrane</keyword>
<evidence type="ECO:0000256" key="11">
    <source>
        <dbReference type="ARBA" id="ARBA00023033"/>
    </source>
</evidence>
<dbReference type="Proteomes" id="UP000037069">
    <property type="component" value="Unassembled WGS sequence"/>
</dbReference>
<dbReference type="Gene3D" id="1.10.630.10">
    <property type="entry name" value="Cytochrome P450"/>
    <property type="match status" value="1"/>
</dbReference>
<gene>
    <name evidence="16" type="ORF">FF38_08722</name>
</gene>
<dbReference type="InterPro" id="IPR002401">
    <property type="entry name" value="Cyt_P450_E_grp-I"/>
</dbReference>
<comment type="similarity">
    <text evidence="4 14">Belongs to the cytochrome P450 family.</text>
</comment>
<dbReference type="GO" id="GO:0016705">
    <property type="term" value="F:oxidoreductase activity, acting on paired donors, with incorporation or reduction of molecular oxygen"/>
    <property type="evidence" value="ECO:0007669"/>
    <property type="project" value="InterPro"/>
</dbReference>
<evidence type="ECO:0000256" key="14">
    <source>
        <dbReference type="RuleBase" id="RU000461"/>
    </source>
</evidence>
<evidence type="ECO:0000256" key="15">
    <source>
        <dbReference type="SAM" id="Phobius"/>
    </source>
</evidence>
<keyword evidence="9 14" id="KW-0560">Oxidoreductase</keyword>
<proteinExistence type="inferred from homology"/>
<dbReference type="PANTHER" id="PTHR24292:SF100">
    <property type="entry name" value="CYTOCHROME P450 6A16, ISOFORM B-RELATED"/>
    <property type="match status" value="1"/>
</dbReference>
<dbReference type="PROSITE" id="PS00086">
    <property type="entry name" value="CYTOCHROME_P450"/>
    <property type="match status" value="1"/>
</dbReference>
<evidence type="ECO:0000256" key="5">
    <source>
        <dbReference type="ARBA" id="ARBA00022617"/>
    </source>
</evidence>
<evidence type="ECO:0000256" key="1">
    <source>
        <dbReference type="ARBA" id="ARBA00001971"/>
    </source>
</evidence>
<evidence type="ECO:0000256" key="13">
    <source>
        <dbReference type="PIRSR" id="PIRSR602401-1"/>
    </source>
</evidence>
<dbReference type="Pfam" id="PF00067">
    <property type="entry name" value="p450"/>
    <property type="match status" value="1"/>
</dbReference>
<reference evidence="16 17" key="1">
    <citation type="journal article" date="2015" name="Nat. Commun.">
        <title>Lucilia cuprina genome unlocks parasitic fly biology to underpin future interventions.</title>
        <authorList>
            <person name="Anstead C.A."/>
            <person name="Korhonen P.K."/>
            <person name="Young N.D."/>
            <person name="Hall R.S."/>
            <person name="Jex A.R."/>
            <person name="Murali S.C."/>
            <person name="Hughes D.S."/>
            <person name="Lee S.F."/>
            <person name="Perry T."/>
            <person name="Stroehlein A.J."/>
            <person name="Ansell B.R."/>
            <person name="Breugelmans B."/>
            <person name="Hofmann A."/>
            <person name="Qu J."/>
            <person name="Dugan S."/>
            <person name="Lee S.L."/>
            <person name="Chao H."/>
            <person name="Dinh H."/>
            <person name="Han Y."/>
            <person name="Doddapaneni H.V."/>
            <person name="Worley K.C."/>
            <person name="Muzny D.M."/>
            <person name="Ioannidis P."/>
            <person name="Waterhouse R.M."/>
            <person name="Zdobnov E.M."/>
            <person name="James P.J."/>
            <person name="Bagnall N.H."/>
            <person name="Kotze A.C."/>
            <person name="Gibbs R.A."/>
            <person name="Richards S."/>
            <person name="Batterham P."/>
            <person name="Gasser R.B."/>
        </authorList>
    </citation>
    <scope>NUCLEOTIDE SEQUENCE [LARGE SCALE GENOMIC DNA]</scope>
    <source>
        <strain evidence="16 17">LS</strain>
        <tissue evidence="16">Full body</tissue>
    </source>
</reference>
<keyword evidence="17" id="KW-1185">Reference proteome</keyword>
<accession>A0A0L0CMZ4</accession>
<protein>
    <submittedName>
        <fullName evidence="16">Cytochrome P450 6a9</fullName>
    </submittedName>
</protein>
<dbReference type="GO" id="GO:0005789">
    <property type="term" value="C:endoplasmic reticulum membrane"/>
    <property type="evidence" value="ECO:0007669"/>
    <property type="project" value="UniProtKB-SubCell"/>
</dbReference>
<keyword evidence="8" id="KW-0492">Microsome</keyword>
<keyword evidence="10 13" id="KW-0408">Iron</keyword>
<feature type="binding site" description="axial binding residue" evidence="13">
    <location>
        <position position="373"/>
    </location>
    <ligand>
        <name>heme</name>
        <dbReference type="ChEBI" id="CHEBI:30413"/>
    </ligand>
    <ligandPart>
        <name>Fe</name>
        <dbReference type="ChEBI" id="CHEBI:18248"/>
    </ligandPart>
</feature>
<comment type="caution">
    <text evidence="16">The sequence shown here is derived from an EMBL/GenBank/DDBJ whole genome shotgun (WGS) entry which is preliminary data.</text>
</comment>
<dbReference type="InterPro" id="IPR050476">
    <property type="entry name" value="Insect_CytP450_Detox"/>
</dbReference>
<dbReference type="GO" id="GO:0005506">
    <property type="term" value="F:iron ion binding"/>
    <property type="evidence" value="ECO:0007669"/>
    <property type="project" value="InterPro"/>
</dbReference>
<evidence type="ECO:0000256" key="8">
    <source>
        <dbReference type="ARBA" id="ARBA00022848"/>
    </source>
</evidence>
<dbReference type="EMBL" id="JRES01000171">
    <property type="protein sequence ID" value="KNC33651.1"/>
    <property type="molecule type" value="Genomic_DNA"/>
</dbReference>
<keyword evidence="15" id="KW-1133">Transmembrane helix</keyword>
<feature type="transmembrane region" description="Helical" evidence="15">
    <location>
        <begin position="6"/>
        <end position="22"/>
    </location>
</feature>
<evidence type="ECO:0000256" key="9">
    <source>
        <dbReference type="ARBA" id="ARBA00023002"/>
    </source>
</evidence>
<dbReference type="GO" id="GO:0020037">
    <property type="term" value="F:heme binding"/>
    <property type="evidence" value="ECO:0007669"/>
    <property type="project" value="InterPro"/>
</dbReference>
<evidence type="ECO:0000256" key="6">
    <source>
        <dbReference type="ARBA" id="ARBA00022723"/>
    </source>
</evidence>
<dbReference type="PRINTS" id="PR00385">
    <property type="entry name" value="P450"/>
</dbReference>
<dbReference type="PANTHER" id="PTHR24292">
    <property type="entry name" value="CYTOCHROME P450"/>
    <property type="match status" value="1"/>
</dbReference>
<dbReference type="AlphaFoldDB" id="A0A0L0CMZ4"/>
<dbReference type="FunFam" id="1.10.630.10:FF:000042">
    <property type="entry name" value="Cytochrome P450"/>
    <property type="match status" value="1"/>
</dbReference>
<evidence type="ECO:0000256" key="12">
    <source>
        <dbReference type="ARBA" id="ARBA00023136"/>
    </source>
</evidence>
<dbReference type="STRING" id="7375.A0A0L0CMZ4"/>
<comment type="cofactor">
    <cofactor evidence="1 13">
        <name>heme</name>
        <dbReference type="ChEBI" id="CHEBI:30413"/>
    </cofactor>
</comment>
<keyword evidence="5 13" id="KW-0349">Heme</keyword>
<dbReference type="CDD" id="cd11056">
    <property type="entry name" value="CYP6-like"/>
    <property type="match status" value="1"/>
</dbReference>
<dbReference type="GO" id="GO:0004497">
    <property type="term" value="F:monooxygenase activity"/>
    <property type="evidence" value="ECO:0007669"/>
    <property type="project" value="UniProtKB-KW"/>
</dbReference>
<evidence type="ECO:0000313" key="17">
    <source>
        <dbReference type="Proteomes" id="UP000037069"/>
    </source>
</evidence>
<evidence type="ECO:0000256" key="2">
    <source>
        <dbReference type="ARBA" id="ARBA00004174"/>
    </source>
</evidence>
<keyword evidence="6 13" id="KW-0479">Metal-binding</keyword>
<evidence type="ECO:0000313" key="16">
    <source>
        <dbReference type="EMBL" id="KNC33651.1"/>
    </source>
</evidence>
<comment type="subcellular location">
    <subcellularLocation>
        <location evidence="3">Endoplasmic reticulum membrane</location>
        <topology evidence="3">Peripheral membrane protein</topology>
    </subcellularLocation>
    <subcellularLocation>
        <location evidence="2">Microsome membrane</location>
        <topology evidence="2">Peripheral membrane protein</topology>
    </subcellularLocation>
</comment>
<dbReference type="SUPFAM" id="SSF48264">
    <property type="entry name" value="Cytochrome P450"/>
    <property type="match status" value="1"/>
</dbReference>
<dbReference type="OMA" id="NFTYECT"/>
<evidence type="ECO:0000256" key="7">
    <source>
        <dbReference type="ARBA" id="ARBA00022824"/>
    </source>
</evidence>
<keyword evidence="11 14" id="KW-0503">Monooxygenase</keyword>
<sequence>MSITLILLTTIIILISFIFNHIKRKLSYLIKDFNNFTDRGLYSNEKDDPLTGRLFLLDGAEWKNMRSKLSPTFSSGKMKGMYELVLKQAEELVEVFNDSLNESSIMEIKDIMARFTTDVIGSCAFGLKCNSLRDPQAEFRVMGLRSLNERRHGPLISGFMQGFPDLARKLHLRSIPDDINEFFMRIVREVVEYREQNNITCNDFLGILISMKKETGVKLSLEQMAAQAFVFFLGGFETSSSTLGFVLYELALHQEMQDKLRQEIKESFKENNIDYETLHQLKFMGHIISETLRKYPIIPLITRLALNDYQIPDYPDYVIKKGMPVFIPIYAFHHDTNYYPEPEKFKPERFASREDICKDSLPWLPFGEGPRNCIGLRFGLMQTRVALAYLLKYFKFSVSEKTEIPLVLDKASVLLSAKNGIFLKVEKIL</sequence>
<dbReference type="InterPro" id="IPR017972">
    <property type="entry name" value="Cyt_P450_CS"/>
</dbReference>
<dbReference type="OrthoDB" id="2789670at2759"/>
<dbReference type="PRINTS" id="PR00463">
    <property type="entry name" value="EP450I"/>
</dbReference>
<name>A0A0L0CMZ4_LUCCU</name>
<keyword evidence="12 15" id="KW-0472">Membrane</keyword>